<dbReference type="Pfam" id="PF04055">
    <property type="entry name" value="Radical_SAM"/>
    <property type="match status" value="1"/>
</dbReference>
<dbReference type="InterPro" id="IPR000385">
    <property type="entry name" value="MoaA_NifB_PqqE_Fe-S-bd_CS"/>
</dbReference>
<keyword evidence="9" id="KW-1185">Reference proteome</keyword>
<dbReference type="CDD" id="cd21124">
    <property type="entry name" value="SPASM_CteB-like"/>
    <property type="match status" value="1"/>
</dbReference>
<dbReference type="InterPro" id="IPR007197">
    <property type="entry name" value="rSAM"/>
</dbReference>
<keyword evidence="2" id="KW-0004">4Fe-4S</keyword>
<dbReference type="SFLD" id="SFLDG01384">
    <property type="entry name" value="thioether_bond_formation_requi"/>
    <property type="match status" value="1"/>
</dbReference>
<accession>A0A926DIZ0</accession>
<dbReference type="NCBIfam" id="TIGR03974">
    <property type="entry name" value="rSAM_six_Cys"/>
    <property type="match status" value="1"/>
</dbReference>
<comment type="caution">
    <text evidence="8">The sequence shown here is derived from an EMBL/GenBank/DDBJ whole genome shotgun (WGS) entry which is preliminary data.</text>
</comment>
<organism evidence="8 9">
    <name type="scientific">Guopingia tenuis</name>
    <dbReference type="NCBI Taxonomy" id="2763656"/>
    <lineage>
        <taxon>Bacteria</taxon>
        <taxon>Bacillati</taxon>
        <taxon>Bacillota</taxon>
        <taxon>Clostridia</taxon>
        <taxon>Christensenellales</taxon>
        <taxon>Christensenellaceae</taxon>
        <taxon>Guopingia</taxon>
    </lineage>
</organism>
<name>A0A926DIZ0_9FIRM</name>
<dbReference type="InterPro" id="IPR058240">
    <property type="entry name" value="rSAM_sf"/>
</dbReference>
<protein>
    <submittedName>
        <fullName evidence="8">Thioether cross-link-forming SCIFF peptide maturase</fullName>
    </submittedName>
</protein>
<keyword evidence="3" id="KW-0949">S-adenosyl-L-methionine</keyword>
<evidence type="ECO:0000256" key="6">
    <source>
        <dbReference type="ARBA" id="ARBA00023014"/>
    </source>
</evidence>
<reference evidence="8" key="1">
    <citation type="submission" date="2020-08" db="EMBL/GenBank/DDBJ databases">
        <title>Genome public.</title>
        <authorList>
            <person name="Liu C."/>
            <person name="Sun Q."/>
        </authorList>
    </citation>
    <scope>NUCLEOTIDE SEQUENCE</scope>
    <source>
        <strain evidence="8">NSJ-63</strain>
    </source>
</reference>
<dbReference type="PANTHER" id="PTHR43273:SF8">
    <property type="entry name" value="RADICAL SAM DOMAIN PROTEIN"/>
    <property type="match status" value="1"/>
</dbReference>
<dbReference type="Proteomes" id="UP000617951">
    <property type="component" value="Unassembled WGS sequence"/>
</dbReference>
<dbReference type="GO" id="GO:0016491">
    <property type="term" value="F:oxidoreductase activity"/>
    <property type="evidence" value="ECO:0007669"/>
    <property type="project" value="InterPro"/>
</dbReference>
<dbReference type="Pfam" id="PF13186">
    <property type="entry name" value="SPASM"/>
    <property type="match status" value="1"/>
</dbReference>
<dbReference type="PROSITE" id="PS01305">
    <property type="entry name" value="MOAA_NIFB_PQQE"/>
    <property type="match status" value="1"/>
</dbReference>
<dbReference type="AlphaFoldDB" id="A0A926DIZ0"/>
<dbReference type="CDD" id="cd01335">
    <property type="entry name" value="Radical_SAM"/>
    <property type="match status" value="1"/>
</dbReference>
<comment type="cofactor">
    <cofactor evidence="1">
        <name>[4Fe-4S] cluster</name>
        <dbReference type="ChEBI" id="CHEBI:49883"/>
    </cofactor>
</comment>
<dbReference type="PANTHER" id="PTHR43273">
    <property type="entry name" value="ANAEROBIC SULFATASE-MATURATING ENZYME HOMOLOG ASLB-RELATED"/>
    <property type="match status" value="1"/>
</dbReference>
<keyword evidence="4" id="KW-0479">Metal-binding</keyword>
<evidence type="ECO:0000313" key="9">
    <source>
        <dbReference type="Proteomes" id="UP000617951"/>
    </source>
</evidence>
<gene>
    <name evidence="8" type="primary">scfB</name>
    <name evidence="8" type="ORF">H8693_06730</name>
</gene>
<dbReference type="InterPro" id="IPR013785">
    <property type="entry name" value="Aldolase_TIM"/>
</dbReference>
<dbReference type="GO" id="GO:0046872">
    <property type="term" value="F:metal ion binding"/>
    <property type="evidence" value="ECO:0007669"/>
    <property type="project" value="UniProtKB-KW"/>
</dbReference>
<dbReference type="SUPFAM" id="SSF102114">
    <property type="entry name" value="Radical SAM enzymes"/>
    <property type="match status" value="1"/>
</dbReference>
<evidence type="ECO:0000256" key="1">
    <source>
        <dbReference type="ARBA" id="ARBA00001966"/>
    </source>
</evidence>
<evidence type="ECO:0000256" key="5">
    <source>
        <dbReference type="ARBA" id="ARBA00023004"/>
    </source>
</evidence>
<evidence type="ECO:0000259" key="7">
    <source>
        <dbReference type="PROSITE" id="PS51918"/>
    </source>
</evidence>
<keyword evidence="5" id="KW-0408">Iron</keyword>
<evidence type="ECO:0000256" key="4">
    <source>
        <dbReference type="ARBA" id="ARBA00022723"/>
    </source>
</evidence>
<dbReference type="PROSITE" id="PS51918">
    <property type="entry name" value="RADICAL_SAM"/>
    <property type="match status" value="1"/>
</dbReference>
<dbReference type="NCBIfam" id="TIGR04085">
    <property type="entry name" value="rSAM_more_4Fe4S"/>
    <property type="match status" value="1"/>
</dbReference>
<dbReference type="SFLD" id="SFLDG01067">
    <property type="entry name" value="SPASM/twitch_domain_containing"/>
    <property type="match status" value="1"/>
</dbReference>
<evidence type="ECO:0000256" key="3">
    <source>
        <dbReference type="ARBA" id="ARBA00022691"/>
    </source>
</evidence>
<feature type="domain" description="Radical SAM core" evidence="7">
    <location>
        <begin position="89"/>
        <end position="312"/>
    </location>
</feature>
<keyword evidence="6" id="KW-0411">Iron-sulfur</keyword>
<dbReference type="SFLD" id="SFLDG01386">
    <property type="entry name" value="main_SPASM_domain-containing"/>
    <property type="match status" value="1"/>
</dbReference>
<dbReference type="InterPro" id="IPR023867">
    <property type="entry name" value="Sulphatase_maturase_rSAM"/>
</dbReference>
<proteinExistence type="predicted"/>
<dbReference type="InterPro" id="IPR047602">
    <property type="entry name" value="SPASM_CteB-like"/>
</dbReference>
<dbReference type="EMBL" id="JACRSS010000003">
    <property type="protein sequence ID" value="MBC8538627.1"/>
    <property type="molecule type" value="Genomic_DNA"/>
</dbReference>
<dbReference type="RefSeq" id="WP_249280356.1">
    <property type="nucleotide sequence ID" value="NZ_JACRSS010000003.1"/>
</dbReference>
<dbReference type="InterPro" id="IPR023885">
    <property type="entry name" value="4Fe4S-binding_SPASM_dom"/>
</dbReference>
<dbReference type="InterPro" id="IPR024025">
    <property type="entry name" value="SCIFF_rSAM_maturase"/>
</dbReference>
<evidence type="ECO:0000256" key="2">
    <source>
        <dbReference type="ARBA" id="ARBA00022485"/>
    </source>
</evidence>
<dbReference type="Gene3D" id="3.20.20.70">
    <property type="entry name" value="Aldolase class I"/>
    <property type="match status" value="1"/>
</dbReference>
<dbReference type="GO" id="GO:0051539">
    <property type="term" value="F:4 iron, 4 sulfur cluster binding"/>
    <property type="evidence" value="ECO:0007669"/>
    <property type="project" value="UniProtKB-KW"/>
</dbReference>
<dbReference type="SFLD" id="SFLDS00029">
    <property type="entry name" value="Radical_SAM"/>
    <property type="match status" value="1"/>
</dbReference>
<sequence length="453" mass="50582">MIHAGHFEDTYFILDVESGSLHHVDELVYDIAHLMETGMVDGAEITSALSGKYPPTDIAEALEEIAELREDGLFDCPCLVEPSAPVFNKPVIKSLCLHIAHDCNLRCSYCFASEGTYMGERSLMSEEVGKAALDFLIAQSKGRKHLEVDFFGGEPLINFSVVKAITAYGRELEKRHNKVIRFTMTTNAYHVTDEMVDFINREMKNLVISIDGRREIHDAERKNAAGQGSYDKVIANAKRLIASRGDQEYYIRGTYTARNLDFANDVLAIADQGFREISLEPVVTDGPLAIQESDLPAIDREYRRLGRMLEARRAEGRPFHFFHFMVDFSSGPCLNKRLRGCGAGMEYAAITPKGDIYPCHQFVGKEGFKMGNVLEGTFDPSVGDPFRDCHVFKKPECQACYAKYFCSGGCAANAYNTSGDIMKPHAVSCMIQRARLDTAIGLYIRRQEPSAEV</sequence>
<evidence type="ECO:0000313" key="8">
    <source>
        <dbReference type="EMBL" id="MBC8538627.1"/>
    </source>
</evidence>